<dbReference type="AlphaFoldDB" id="A0AA40DMM9"/>
<dbReference type="EMBL" id="JAUIRO010000007">
    <property type="protein sequence ID" value="KAK0706432.1"/>
    <property type="molecule type" value="Genomic_DNA"/>
</dbReference>
<accession>A0AA40DMM9</accession>
<dbReference type="GeneID" id="85329298"/>
<dbReference type="RefSeq" id="XP_060291526.1">
    <property type="nucleotide sequence ID" value="XM_060446028.1"/>
</dbReference>
<protein>
    <submittedName>
        <fullName evidence="1">Uncharacterized protein</fullName>
    </submittedName>
</protein>
<keyword evidence="2" id="KW-1185">Reference proteome</keyword>
<proteinExistence type="predicted"/>
<evidence type="ECO:0000313" key="1">
    <source>
        <dbReference type="EMBL" id="KAK0706432.1"/>
    </source>
</evidence>
<dbReference type="Proteomes" id="UP001172101">
    <property type="component" value="Unassembled WGS sequence"/>
</dbReference>
<reference evidence="1" key="1">
    <citation type="submission" date="2023-06" db="EMBL/GenBank/DDBJ databases">
        <title>Genome-scale phylogeny and comparative genomics of the fungal order Sordariales.</title>
        <authorList>
            <consortium name="Lawrence Berkeley National Laboratory"/>
            <person name="Hensen N."/>
            <person name="Bonometti L."/>
            <person name="Westerberg I."/>
            <person name="Brannstrom I.O."/>
            <person name="Guillou S."/>
            <person name="Cros-Aarteil S."/>
            <person name="Calhoun S."/>
            <person name="Haridas S."/>
            <person name="Kuo A."/>
            <person name="Mondo S."/>
            <person name="Pangilinan J."/>
            <person name="Riley R."/>
            <person name="LaButti K."/>
            <person name="Andreopoulos B."/>
            <person name="Lipzen A."/>
            <person name="Chen C."/>
            <person name="Yanf M."/>
            <person name="Daum C."/>
            <person name="Ng V."/>
            <person name="Clum A."/>
            <person name="Steindorff A."/>
            <person name="Ohm R."/>
            <person name="Martin F."/>
            <person name="Silar P."/>
            <person name="Natvig D."/>
            <person name="Lalanne C."/>
            <person name="Gautier V."/>
            <person name="Ament-velasquez S.L."/>
            <person name="Kruys A."/>
            <person name="Hutchinson M.I."/>
            <person name="Powell A.J."/>
            <person name="Barry K."/>
            <person name="Miller A.N."/>
            <person name="Grigoriev I.V."/>
            <person name="Debuchy R."/>
            <person name="Gladieux P."/>
            <person name="Thoren M.H."/>
            <person name="Johannesson H."/>
        </authorList>
    </citation>
    <scope>NUCLEOTIDE SEQUENCE</scope>
    <source>
        <strain evidence="1">SMH2392-1A</strain>
    </source>
</reference>
<gene>
    <name evidence="1" type="ORF">B0T26DRAFT_755936</name>
</gene>
<name>A0AA40DMM9_9PEZI</name>
<comment type="caution">
    <text evidence="1">The sequence shown here is derived from an EMBL/GenBank/DDBJ whole genome shotgun (WGS) entry which is preliminary data.</text>
</comment>
<sequence length="613" mass="68808">MAGQILPPRPLLQPGVADSTDLRIKVYLQRRGVPVDSLYDGLTNLFNWSDKEQDRSNKEQKEIQKKFQAASDEARNLAQEINKKDLAMIQLTSERDALRQHAGKTEAKQKSAEEACQKAKSDLSKAQGSIKWLQQANQSVTRERDQKTLKISDLLGETSSLRGEIDDIKAASAIKLEAKQKEYDTKWRLYDAQLHTERQNLLAMAAQYKEALAAKDSQADLAAQRYQNELGSINTLWNSKWRMAIQEFDTQLETQAQKHQGEMGQAGRSIAEMVEKHAGEIKSREDQTAAVEARYRRRLAEVEGSVRAEIERAQREDRMTIRRQQQQIAAYTKDGYAPVDDAAFTKSFQALVQDVNRLASHARLPPTIDFDPALDPTGCLERHGGLRRSWIWPRFVRNLCWEVLLAGFFSLPFGFGALGKQGDGYDELRRMYQATARLLSPPTDDTDPVMAMPNEKDVSLYRASYMEKMLSAIRSDQRGATAGGEMAYAVVFQKNVDAVARRLYDTLDHIVNGQISAACLQQASAVAHKLGILALEMGTQRARIWLETCRYGEHSTPDEWKTEDGEETASVGGSVGGVMVDLMVHPCLSRVGDGRDDLVKKKVMAKGEFVPLR</sequence>
<organism evidence="1 2">
    <name type="scientific">Lasiosphaeria miniovina</name>
    <dbReference type="NCBI Taxonomy" id="1954250"/>
    <lineage>
        <taxon>Eukaryota</taxon>
        <taxon>Fungi</taxon>
        <taxon>Dikarya</taxon>
        <taxon>Ascomycota</taxon>
        <taxon>Pezizomycotina</taxon>
        <taxon>Sordariomycetes</taxon>
        <taxon>Sordariomycetidae</taxon>
        <taxon>Sordariales</taxon>
        <taxon>Lasiosphaeriaceae</taxon>
        <taxon>Lasiosphaeria</taxon>
    </lineage>
</organism>
<evidence type="ECO:0000313" key="2">
    <source>
        <dbReference type="Proteomes" id="UP001172101"/>
    </source>
</evidence>